<name>A0AAU7KFD5_9GAMM</name>
<feature type="compositionally biased region" description="Basic and acidic residues" evidence="1">
    <location>
        <begin position="30"/>
        <end position="39"/>
    </location>
</feature>
<reference evidence="3" key="1">
    <citation type="submission" date="2022-06" db="EMBL/GenBank/DDBJ databases">
        <title>A novel DMS-producing enzyme.</title>
        <authorList>
            <person name="Zhang Y."/>
        </authorList>
    </citation>
    <scope>NUCLEOTIDE SEQUENCE</scope>
    <source>
        <strain evidence="3">RT37</strain>
    </source>
</reference>
<gene>
    <name evidence="3" type="ORF">NFG58_16475</name>
</gene>
<feature type="chain" id="PRO_5043795390" evidence="2">
    <location>
        <begin position="28"/>
        <end position="116"/>
    </location>
</feature>
<feature type="compositionally biased region" description="Low complexity" evidence="1">
    <location>
        <begin position="77"/>
        <end position="95"/>
    </location>
</feature>
<evidence type="ECO:0000256" key="2">
    <source>
        <dbReference type="SAM" id="SignalP"/>
    </source>
</evidence>
<dbReference type="EMBL" id="CP098827">
    <property type="protein sequence ID" value="XBO70200.1"/>
    <property type="molecule type" value="Genomic_DNA"/>
</dbReference>
<sequence>MNTYQTTLLKRLALAGLIGLFSSAALADHHAEGDEEMKQEQVMPEDSGVDSSNDSAKAEGEDGAIPGGEIVKDGGVDSNHAPSDDASASDSQSALDEGDLVEDSGVDSANEPENDV</sequence>
<accession>A0AAU7KFD5</accession>
<feature type="compositionally biased region" description="Acidic residues" evidence="1">
    <location>
        <begin position="96"/>
        <end position="116"/>
    </location>
</feature>
<dbReference type="AlphaFoldDB" id="A0AAU7KFD5"/>
<dbReference type="RefSeq" id="WP_108132416.1">
    <property type="nucleotide sequence ID" value="NZ_CP098827.1"/>
</dbReference>
<organism evidence="3">
    <name type="scientific">Halomonas sp. RT37</name>
    <dbReference type="NCBI Taxonomy" id="2950872"/>
    <lineage>
        <taxon>Bacteria</taxon>
        <taxon>Pseudomonadati</taxon>
        <taxon>Pseudomonadota</taxon>
        <taxon>Gammaproteobacteria</taxon>
        <taxon>Oceanospirillales</taxon>
        <taxon>Halomonadaceae</taxon>
        <taxon>Halomonas</taxon>
    </lineage>
</organism>
<feature type="region of interest" description="Disordered" evidence="1">
    <location>
        <begin position="30"/>
        <end position="116"/>
    </location>
</feature>
<proteinExistence type="predicted"/>
<feature type="signal peptide" evidence="2">
    <location>
        <begin position="1"/>
        <end position="27"/>
    </location>
</feature>
<evidence type="ECO:0000256" key="1">
    <source>
        <dbReference type="SAM" id="MobiDB-lite"/>
    </source>
</evidence>
<protein>
    <submittedName>
        <fullName evidence="3">Uncharacterized protein</fullName>
    </submittedName>
</protein>
<evidence type="ECO:0000313" key="3">
    <source>
        <dbReference type="EMBL" id="XBO70200.1"/>
    </source>
</evidence>
<keyword evidence="2" id="KW-0732">Signal</keyword>